<evidence type="ECO:0000313" key="4">
    <source>
        <dbReference type="Proteomes" id="UP001596435"/>
    </source>
</evidence>
<dbReference type="GO" id="GO:0016787">
    <property type="term" value="F:hydrolase activity"/>
    <property type="evidence" value="ECO:0007669"/>
    <property type="project" value="UniProtKB-KW"/>
</dbReference>
<keyword evidence="3" id="KW-0540">Nuclease</keyword>
<dbReference type="EMBL" id="JBHTAJ010000014">
    <property type="protein sequence ID" value="MFC7179833.1"/>
    <property type="molecule type" value="Genomic_DNA"/>
</dbReference>
<proteinExistence type="predicted"/>
<evidence type="ECO:0000313" key="3">
    <source>
        <dbReference type="EMBL" id="MFC7179833.1"/>
    </source>
</evidence>
<organism evidence="3 4">
    <name type="scientific">Kitasatospora paranensis</name>
    <dbReference type="NCBI Taxonomy" id="258053"/>
    <lineage>
        <taxon>Bacteria</taxon>
        <taxon>Bacillati</taxon>
        <taxon>Actinomycetota</taxon>
        <taxon>Actinomycetes</taxon>
        <taxon>Kitasatosporales</taxon>
        <taxon>Streptomycetaceae</taxon>
        <taxon>Kitasatospora</taxon>
    </lineage>
</organism>
<keyword evidence="4" id="KW-1185">Reference proteome</keyword>
<feature type="region of interest" description="Disordered" evidence="1">
    <location>
        <begin position="309"/>
        <end position="335"/>
    </location>
</feature>
<name>A0ABW2FU57_9ACTN</name>
<dbReference type="GO" id="GO:0004519">
    <property type="term" value="F:endonuclease activity"/>
    <property type="evidence" value="ECO:0007669"/>
    <property type="project" value="UniProtKB-KW"/>
</dbReference>
<dbReference type="Pfam" id="PF04471">
    <property type="entry name" value="Mrr_cat"/>
    <property type="match status" value="1"/>
</dbReference>
<dbReference type="RefSeq" id="WP_345706617.1">
    <property type="nucleotide sequence ID" value="NZ_BAABKV010000001.1"/>
</dbReference>
<keyword evidence="3" id="KW-0378">Hydrolase</keyword>
<protein>
    <submittedName>
        <fullName evidence="3">Restriction endonuclease</fullName>
        <ecNumber evidence="3">3.1.21.-</ecNumber>
    </submittedName>
</protein>
<dbReference type="Proteomes" id="UP001596435">
    <property type="component" value="Unassembled WGS sequence"/>
</dbReference>
<dbReference type="InterPro" id="IPR011335">
    <property type="entry name" value="Restrct_endonuc-II-like"/>
</dbReference>
<evidence type="ECO:0000256" key="1">
    <source>
        <dbReference type="SAM" id="MobiDB-lite"/>
    </source>
</evidence>
<sequence length="335" mass="36468">MSKSVEFEKLVAKIIAELEPTATVKWNDHILGNLSKRKRQIDVSIRRQDPEFLGILDAKDYTRAATIDRVDALAGVMGDVGAHYGALVCSSGFSKSIYDYARNRGISLFNAHDAQSLKWSLELTIPILWTELTPHVALMGTLDLKVGESLYSNHPAGLLATLDDGISFIDPMATFASLWADGKVNNQPGVLHHLKPEGAAKALIFDAAGNRQLRPLKDYAVAYVVESKTWLGRFQPDECRGMVDYLDGQAFTASHLPDSAIPMHRDHRWEPVENPEKLAVTMRGTAVICTQPVLVSGGRVEALDVQHLGPSLPEPLQAHGPGTAPGTPHAEGGDQ</sequence>
<comment type="caution">
    <text evidence="3">The sequence shown here is derived from an EMBL/GenBank/DDBJ whole genome shotgun (WGS) entry which is preliminary data.</text>
</comment>
<gene>
    <name evidence="3" type="ORF">ACFQMG_09690</name>
</gene>
<accession>A0ABW2FU57</accession>
<dbReference type="EC" id="3.1.21.-" evidence="3"/>
<keyword evidence="3" id="KW-0255">Endonuclease</keyword>
<dbReference type="SUPFAM" id="SSF52980">
    <property type="entry name" value="Restriction endonuclease-like"/>
    <property type="match status" value="1"/>
</dbReference>
<evidence type="ECO:0000259" key="2">
    <source>
        <dbReference type="Pfam" id="PF04471"/>
    </source>
</evidence>
<dbReference type="InterPro" id="IPR007560">
    <property type="entry name" value="Restrct_endonuc_IV_Mrr"/>
</dbReference>
<reference evidence="4" key="1">
    <citation type="journal article" date="2019" name="Int. J. Syst. Evol. Microbiol.">
        <title>The Global Catalogue of Microorganisms (GCM) 10K type strain sequencing project: providing services to taxonomists for standard genome sequencing and annotation.</title>
        <authorList>
            <consortium name="The Broad Institute Genomics Platform"/>
            <consortium name="The Broad Institute Genome Sequencing Center for Infectious Disease"/>
            <person name="Wu L."/>
            <person name="Ma J."/>
        </authorList>
    </citation>
    <scope>NUCLEOTIDE SEQUENCE [LARGE SCALE GENOMIC DNA]</scope>
    <source>
        <strain evidence="4">CGMCC 1.12859</strain>
    </source>
</reference>
<feature type="domain" description="Restriction endonuclease type IV Mrr" evidence="2">
    <location>
        <begin position="6"/>
        <end position="113"/>
    </location>
</feature>